<comment type="caution">
    <text evidence="3">The sequence shown here is derived from an EMBL/GenBank/DDBJ whole genome shotgun (WGS) entry which is preliminary data.</text>
</comment>
<name>A0ABV5HAK9_9FLAO</name>
<gene>
    <name evidence="3" type="ORF">ACFFVK_10210</name>
</gene>
<dbReference type="Proteomes" id="UP001589562">
    <property type="component" value="Unassembled WGS sequence"/>
</dbReference>
<proteinExistence type="predicted"/>
<organism evidence="3 4">
    <name type="scientific">Flavobacterium gyeonganense</name>
    <dbReference type="NCBI Taxonomy" id="1310418"/>
    <lineage>
        <taxon>Bacteria</taxon>
        <taxon>Pseudomonadati</taxon>
        <taxon>Bacteroidota</taxon>
        <taxon>Flavobacteriia</taxon>
        <taxon>Flavobacteriales</taxon>
        <taxon>Flavobacteriaceae</taxon>
        <taxon>Flavobacterium</taxon>
    </lineage>
</organism>
<dbReference type="EMBL" id="JBHMFE010000014">
    <property type="protein sequence ID" value="MFB9108952.1"/>
    <property type="molecule type" value="Genomic_DNA"/>
</dbReference>
<feature type="compositionally biased region" description="Basic and acidic residues" evidence="1">
    <location>
        <begin position="118"/>
        <end position="136"/>
    </location>
</feature>
<evidence type="ECO:0000313" key="4">
    <source>
        <dbReference type="Proteomes" id="UP001589562"/>
    </source>
</evidence>
<keyword evidence="2" id="KW-0472">Membrane</keyword>
<protein>
    <recommendedName>
        <fullName evidence="5">TonB C-terminal domain-containing protein</fullName>
    </recommendedName>
</protein>
<feature type="region of interest" description="Disordered" evidence="1">
    <location>
        <begin position="89"/>
        <end position="139"/>
    </location>
</feature>
<evidence type="ECO:0000313" key="3">
    <source>
        <dbReference type="EMBL" id="MFB9108952.1"/>
    </source>
</evidence>
<keyword evidence="2" id="KW-0812">Transmembrane</keyword>
<reference evidence="3 4" key="1">
    <citation type="submission" date="2024-09" db="EMBL/GenBank/DDBJ databases">
        <authorList>
            <person name="Sun Q."/>
            <person name="Mori K."/>
        </authorList>
    </citation>
    <scope>NUCLEOTIDE SEQUENCE [LARGE SCALE GENOMIC DNA]</scope>
    <source>
        <strain evidence="3 4">CECT 8365</strain>
    </source>
</reference>
<dbReference type="RefSeq" id="WP_278008517.1">
    <property type="nucleotide sequence ID" value="NZ_CP121112.1"/>
</dbReference>
<feature type="transmembrane region" description="Helical" evidence="2">
    <location>
        <begin position="15"/>
        <end position="33"/>
    </location>
</feature>
<feature type="region of interest" description="Disordered" evidence="1">
    <location>
        <begin position="53"/>
        <end position="77"/>
    </location>
</feature>
<feature type="compositionally biased region" description="Polar residues" evidence="1">
    <location>
        <begin position="55"/>
        <end position="69"/>
    </location>
</feature>
<feature type="compositionally biased region" description="Polar residues" evidence="1">
    <location>
        <begin position="92"/>
        <end position="117"/>
    </location>
</feature>
<keyword evidence="2" id="KW-1133">Transmembrane helix</keyword>
<evidence type="ECO:0000256" key="2">
    <source>
        <dbReference type="SAM" id="Phobius"/>
    </source>
</evidence>
<evidence type="ECO:0008006" key="5">
    <source>
        <dbReference type="Google" id="ProtNLM"/>
    </source>
</evidence>
<accession>A0ABV5HAK9</accession>
<keyword evidence="4" id="KW-1185">Reference proteome</keyword>
<evidence type="ECO:0000256" key="1">
    <source>
        <dbReference type="SAM" id="MobiDB-lite"/>
    </source>
</evidence>
<sequence>MTVQNPNLILYIQTYYYKIFFIFFILFISKPLCGCTDKNNKKQNNEIEVVDTETHNINKSKPIPHSSQLSKKDDLELPEKNIEINKEEVIPSKTTSLKNTPNHSLSSPARENLVKSVTSKENKTLQSEKTKNEKNSSAKTMIKATPTGEIPSQINAEFPGGIEQFHNFFMKEYKKPEGASYWKINLNLAFAVEKNGTVSLLECSPAVEDSVEKEIIRVLSLCPKWKPGEFNGKKIKMQYSVPLFLK</sequence>